<dbReference type="RefSeq" id="WP_007790677.1">
    <property type="nucleotide sequence ID" value="NZ_ADGQ01000068.1"/>
</dbReference>
<comment type="caution">
    <text evidence="12">The sequence shown here is derived from an EMBL/GenBank/DDBJ whole genome shotgun (WGS) entry which is preliminary data.</text>
</comment>
<dbReference type="SUPFAM" id="SSF52540">
    <property type="entry name" value="P-loop containing nucleoside triphosphate hydrolases"/>
    <property type="match status" value="2"/>
</dbReference>
<evidence type="ECO:0000256" key="7">
    <source>
        <dbReference type="ARBA" id="ARBA00022840"/>
    </source>
</evidence>
<evidence type="ECO:0000256" key="9">
    <source>
        <dbReference type="ARBA" id="ARBA00023136"/>
    </source>
</evidence>
<evidence type="ECO:0000256" key="8">
    <source>
        <dbReference type="ARBA" id="ARBA00022967"/>
    </source>
</evidence>
<evidence type="ECO:0000256" key="10">
    <source>
        <dbReference type="ARBA" id="ARBA00025157"/>
    </source>
</evidence>
<keyword evidence="4" id="KW-1003">Cell membrane</keyword>
<dbReference type="InterPro" id="IPR017871">
    <property type="entry name" value="ABC_transporter-like_CS"/>
</dbReference>
<dbReference type="eggNOG" id="COG1129">
    <property type="taxonomic scope" value="Bacteria"/>
</dbReference>
<keyword evidence="3" id="KW-0813">Transport</keyword>
<evidence type="ECO:0000313" key="13">
    <source>
        <dbReference type="Proteomes" id="UP000003244"/>
    </source>
</evidence>
<dbReference type="InterPro" id="IPR050095">
    <property type="entry name" value="ECF_ABC_transporter_ATP-bd"/>
</dbReference>
<dbReference type="OrthoDB" id="501320at2"/>
<dbReference type="CDD" id="cd03225">
    <property type="entry name" value="ABC_cobalt_CbiO_domain1"/>
    <property type="match status" value="1"/>
</dbReference>
<keyword evidence="8" id="KW-1278">Translocase</keyword>
<evidence type="ECO:0000256" key="2">
    <source>
        <dbReference type="ARBA" id="ARBA00005417"/>
    </source>
</evidence>
<evidence type="ECO:0000256" key="6">
    <source>
        <dbReference type="ARBA" id="ARBA00022741"/>
    </source>
</evidence>
<evidence type="ECO:0000256" key="1">
    <source>
        <dbReference type="ARBA" id="ARBA00004202"/>
    </source>
</evidence>
<dbReference type="InterPro" id="IPR027417">
    <property type="entry name" value="P-loop_NTPase"/>
</dbReference>
<comment type="function">
    <text evidence="10">Probably part of an ABC transporter complex. Responsible for energy coupling to the transport system.</text>
</comment>
<organism evidence="12 13">
    <name type="scientific">Peptostreptococcus stomatis DSM 17678</name>
    <dbReference type="NCBI Taxonomy" id="596315"/>
    <lineage>
        <taxon>Bacteria</taxon>
        <taxon>Bacillati</taxon>
        <taxon>Bacillota</taxon>
        <taxon>Clostridia</taxon>
        <taxon>Peptostreptococcales</taxon>
        <taxon>Peptostreptococcaceae</taxon>
        <taxon>Peptostreptococcus</taxon>
    </lineage>
</organism>
<dbReference type="GO" id="GO:0042626">
    <property type="term" value="F:ATPase-coupled transmembrane transporter activity"/>
    <property type="evidence" value="ECO:0007669"/>
    <property type="project" value="TreeGrafter"/>
</dbReference>
<accession>E0E4L5</accession>
<keyword evidence="7 12" id="KW-0067">ATP-binding</keyword>
<evidence type="ECO:0000259" key="11">
    <source>
        <dbReference type="PROSITE" id="PS50893"/>
    </source>
</evidence>
<dbReference type="PROSITE" id="PS50893">
    <property type="entry name" value="ABC_TRANSPORTER_2"/>
    <property type="match status" value="2"/>
</dbReference>
<proteinExistence type="inferred from homology"/>
<feature type="domain" description="ABC transporter" evidence="11">
    <location>
        <begin position="6"/>
        <end position="243"/>
    </location>
</feature>
<evidence type="ECO:0000256" key="3">
    <source>
        <dbReference type="ARBA" id="ARBA00022448"/>
    </source>
</evidence>
<reference evidence="12 13" key="1">
    <citation type="submission" date="2010-08" db="EMBL/GenBank/DDBJ databases">
        <authorList>
            <person name="Harkins D.M."/>
            <person name="Madupu R."/>
            <person name="Durkin A.S."/>
            <person name="Torralba M."/>
            <person name="Methe B."/>
            <person name="Sutton G.G."/>
            <person name="Nelson K.E."/>
        </authorList>
    </citation>
    <scope>NUCLEOTIDE SEQUENCE [LARGE SCALE GENOMIC DNA]</scope>
    <source>
        <strain evidence="12 13">DSM 17678</strain>
    </source>
</reference>
<dbReference type="GO" id="GO:0005524">
    <property type="term" value="F:ATP binding"/>
    <property type="evidence" value="ECO:0007669"/>
    <property type="project" value="UniProtKB-KW"/>
</dbReference>
<dbReference type="GO" id="GO:0043190">
    <property type="term" value="C:ATP-binding cassette (ABC) transporter complex"/>
    <property type="evidence" value="ECO:0007669"/>
    <property type="project" value="TreeGrafter"/>
</dbReference>
<dbReference type="EMBL" id="ADGQ01000068">
    <property type="protein sequence ID" value="EFM64169.1"/>
    <property type="molecule type" value="Genomic_DNA"/>
</dbReference>
<dbReference type="GO" id="GO:0016887">
    <property type="term" value="F:ATP hydrolysis activity"/>
    <property type="evidence" value="ECO:0007669"/>
    <property type="project" value="InterPro"/>
</dbReference>
<dbReference type="STRING" id="596315.HMPREF0634_0149"/>
<dbReference type="InterPro" id="IPR015856">
    <property type="entry name" value="ABC_transpr_CbiO/EcfA_su"/>
</dbReference>
<dbReference type="PANTHER" id="PTHR43553">
    <property type="entry name" value="HEAVY METAL TRANSPORTER"/>
    <property type="match status" value="1"/>
</dbReference>
<dbReference type="Gene3D" id="3.40.50.300">
    <property type="entry name" value="P-loop containing nucleotide triphosphate hydrolases"/>
    <property type="match status" value="2"/>
</dbReference>
<dbReference type="PANTHER" id="PTHR43553:SF23">
    <property type="entry name" value="ABC TRANSPORTER ATP-BINDING COMPONENT"/>
    <property type="match status" value="1"/>
</dbReference>
<dbReference type="InterPro" id="IPR003439">
    <property type="entry name" value="ABC_transporter-like_ATP-bd"/>
</dbReference>
<dbReference type="PROSITE" id="PS00211">
    <property type="entry name" value="ABC_TRANSPORTER_1"/>
    <property type="match status" value="1"/>
</dbReference>
<keyword evidence="6" id="KW-0547">Nucleotide-binding</keyword>
<dbReference type="InterPro" id="IPR003593">
    <property type="entry name" value="AAA+_ATPase"/>
</dbReference>
<keyword evidence="5" id="KW-0677">Repeat</keyword>
<feature type="domain" description="ABC transporter" evidence="11">
    <location>
        <begin position="260"/>
        <end position="466"/>
    </location>
</feature>
<comment type="similarity">
    <text evidence="2">Belongs to the ABC transporter superfamily.</text>
</comment>
<protein>
    <submittedName>
        <fullName evidence="12">ABC transporter, ATP-binding protein</fullName>
    </submittedName>
</protein>
<keyword evidence="9" id="KW-0472">Membrane</keyword>
<keyword evidence="13" id="KW-1185">Reference proteome</keyword>
<dbReference type="SMART" id="SM00382">
    <property type="entry name" value="AAA"/>
    <property type="match status" value="2"/>
</dbReference>
<evidence type="ECO:0000313" key="12">
    <source>
        <dbReference type="EMBL" id="EFM64169.1"/>
    </source>
</evidence>
<dbReference type="GeneID" id="84801230"/>
<gene>
    <name evidence="12" type="ORF">HMPREF0634_0149</name>
</gene>
<evidence type="ECO:0000256" key="4">
    <source>
        <dbReference type="ARBA" id="ARBA00022475"/>
    </source>
</evidence>
<name>E0E4L5_9FIRM</name>
<dbReference type="AlphaFoldDB" id="E0E4L5"/>
<sequence>MAGKIIDFKNVSFKYMDKEEYALKNVNFNIEEASLVFISGKSGSGKSTLLNLLNGIIPEVVEGQLGGKILIDGKEDLPVTDRSLILGNVFQNPRSQFFTTDTTAELVFALENYGVDREEIKRRLDLIIDEYNVAYLKDKNLFEISSGERQLIALLTVLIMDPKVVIFDEPSANLDYGNSMRLRRQIESLKRQGKTVIVADHRNFYLKGIIDKVLLVEDETVKSFESEEEFLKDAYNNRNFDLFEGDYGNLSRPMTTRRGVRIDDISYGNILKKISIDFEENEVTTVVGVNGVGKTTLAELISRSIKPDRGQIDIGGQALYLMQDADFQLFGASCLKELEITQKDEKINLDALEDLGIGRLKDEHPQSLSGGEKQRLQMAIARVSSNKVIILDEPTSGLDKDSMERVCSMIGDLKKDRTIIVISHDYEFIRRVSDSIAYLSDGVIKEKFYLTDSNIEKLNSIYKEMEVYYE</sequence>
<dbReference type="Proteomes" id="UP000003244">
    <property type="component" value="Unassembled WGS sequence"/>
</dbReference>
<evidence type="ECO:0000256" key="5">
    <source>
        <dbReference type="ARBA" id="ARBA00022737"/>
    </source>
</evidence>
<comment type="subcellular location">
    <subcellularLocation>
        <location evidence="1">Cell membrane</location>
        <topology evidence="1">Peripheral membrane protein</topology>
    </subcellularLocation>
</comment>
<dbReference type="Pfam" id="PF00005">
    <property type="entry name" value="ABC_tran"/>
    <property type="match status" value="2"/>
</dbReference>